<organism evidence="3 4">
    <name type="scientific">Candidatus Pantoea symbiotica</name>
    <dbReference type="NCBI Taxonomy" id="1884370"/>
    <lineage>
        <taxon>Bacteria</taxon>
        <taxon>Pseudomonadati</taxon>
        <taxon>Pseudomonadota</taxon>
        <taxon>Gammaproteobacteria</taxon>
        <taxon>Enterobacterales</taxon>
        <taxon>Erwiniaceae</taxon>
        <taxon>Pantoea</taxon>
    </lineage>
</organism>
<reference evidence="3 4" key="1">
    <citation type="submission" date="2016-10" db="EMBL/GenBank/DDBJ databases">
        <authorList>
            <person name="Varghese N."/>
            <person name="Submissions S."/>
        </authorList>
    </citation>
    <scope>NUCLEOTIDE SEQUENCE [LARGE SCALE GENOMIC DNA]</scope>
    <source>
        <strain evidence="3 4">YR512</strain>
    </source>
</reference>
<feature type="chain" id="PRO_5046885486" description="DUF1090 domain-containing protein" evidence="2">
    <location>
        <begin position="23"/>
        <end position="128"/>
    </location>
</feature>
<accession>A0A1I3XK69</accession>
<sequence length="128" mass="14075">MKNTLISLSILFSALTVTSVQAANPATGCDAKKQDIQQELAMACEHGNPARIAGLEKALGEASEHCTDSGLLKARQEKVAEKQLKVQEREQYLQEAQAKGRSDKIEKQQRKLAEAREELKQAQDALTQ</sequence>
<keyword evidence="2" id="KW-0732">Signal</keyword>
<evidence type="ECO:0000313" key="3">
    <source>
        <dbReference type="EMBL" id="SFK19922.1"/>
    </source>
</evidence>
<feature type="compositionally biased region" description="Basic and acidic residues" evidence="1">
    <location>
        <begin position="95"/>
        <end position="121"/>
    </location>
</feature>
<comment type="caution">
    <text evidence="3">The sequence shown here is derived from an EMBL/GenBank/DDBJ whole genome shotgun (WGS) entry which is preliminary data.</text>
</comment>
<gene>
    <name evidence="3" type="ORF">SAMN05518863_105143</name>
</gene>
<name>A0A1I3XK69_9GAMM</name>
<evidence type="ECO:0008006" key="5">
    <source>
        <dbReference type="Google" id="ProtNLM"/>
    </source>
</evidence>
<evidence type="ECO:0000256" key="2">
    <source>
        <dbReference type="SAM" id="SignalP"/>
    </source>
</evidence>
<evidence type="ECO:0000256" key="1">
    <source>
        <dbReference type="SAM" id="MobiDB-lite"/>
    </source>
</evidence>
<dbReference type="RefSeq" id="WP_008107770.1">
    <property type="nucleotide sequence ID" value="NZ_FOSD01000005.1"/>
</dbReference>
<feature type="signal peptide" evidence="2">
    <location>
        <begin position="1"/>
        <end position="22"/>
    </location>
</feature>
<dbReference type="InterPro" id="IPR009468">
    <property type="entry name" value="DUF1090"/>
</dbReference>
<evidence type="ECO:0000313" key="4">
    <source>
        <dbReference type="Proteomes" id="UP000198841"/>
    </source>
</evidence>
<protein>
    <recommendedName>
        <fullName evidence="5">DUF1090 domain-containing protein</fullName>
    </recommendedName>
</protein>
<dbReference type="EMBL" id="FOSD01000005">
    <property type="protein sequence ID" value="SFK19922.1"/>
    <property type="molecule type" value="Genomic_DNA"/>
</dbReference>
<dbReference type="Pfam" id="PF06476">
    <property type="entry name" value="DUF1090"/>
    <property type="match status" value="1"/>
</dbReference>
<keyword evidence="4" id="KW-1185">Reference proteome</keyword>
<feature type="region of interest" description="Disordered" evidence="1">
    <location>
        <begin position="95"/>
        <end position="128"/>
    </location>
</feature>
<proteinExistence type="predicted"/>
<dbReference type="Proteomes" id="UP000198841">
    <property type="component" value="Unassembled WGS sequence"/>
</dbReference>